<proteinExistence type="predicted"/>
<dbReference type="SUPFAM" id="SSF109604">
    <property type="entry name" value="HD-domain/PDEase-like"/>
    <property type="match status" value="1"/>
</dbReference>
<dbReference type="SMART" id="SM00471">
    <property type="entry name" value="HDc"/>
    <property type="match status" value="1"/>
</dbReference>
<dbReference type="PANTHER" id="PTHR46246:SF1">
    <property type="entry name" value="GUANOSINE-3',5'-BIS(DIPHOSPHATE) 3'-PYROPHOSPHOHYDROLASE MESH1"/>
    <property type="match status" value="1"/>
</dbReference>
<sequence length="178" mass="19734">MSDLVLVSRAADFAARRHAGTRRKGAAKEPYVNHLAEVALLLTVATSGTDAPLVAAGWLHDTIEDTGVSRDELAEMFSEDVASLVVECTDDKTLPKAERKRLQIEHAPHLTKRARMIKLADKISNLRSLILSPPDDWERERLIDYLDWAEKVAAGCRGVNEHLEILFDETAARGRAVL</sequence>
<protein>
    <submittedName>
        <fullName evidence="2">Metal dependent phosphohydrolase</fullName>
    </submittedName>
</protein>
<dbReference type="KEGG" id="rpe:RPE_3733"/>
<dbReference type="InterPro" id="IPR052194">
    <property type="entry name" value="MESH1"/>
</dbReference>
<dbReference type="InterPro" id="IPR003607">
    <property type="entry name" value="HD/PDEase_dom"/>
</dbReference>
<dbReference type="GO" id="GO:0008893">
    <property type="term" value="F:guanosine-3',5'-bis(diphosphate) 3'-diphosphatase activity"/>
    <property type="evidence" value="ECO:0007669"/>
    <property type="project" value="TreeGrafter"/>
</dbReference>
<gene>
    <name evidence="2" type="ordered locus">RPE_3733</name>
</gene>
<dbReference type="Pfam" id="PF13328">
    <property type="entry name" value="HD_4"/>
    <property type="match status" value="1"/>
</dbReference>
<dbReference type="eggNOG" id="COG0317">
    <property type="taxonomic scope" value="Bacteria"/>
</dbReference>
<name>Q07K72_RHOP5</name>
<evidence type="ECO:0000259" key="1">
    <source>
        <dbReference type="SMART" id="SM00471"/>
    </source>
</evidence>
<dbReference type="AlphaFoldDB" id="Q07K72"/>
<dbReference type="PANTHER" id="PTHR46246">
    <property type="entry name" value="GUANOSINE-3',5'-BIS(DIPHOSPHATE) 3'-PYROPHOSPHOHYDROLASE MESH1"/>
    <property type="match status" value="1"/>
</dbReference>
<reference evidence="2" key="1">
    <citation type="submission" date="2006-09" db="EMBL/GenBank/DDBJ databases">
        <title>Complete sequence of Rhodopseudomonas palustris BisA53.</title>
        <authorList>
            <consortium name="US DOE Joint Genome Institute"/>
            <person name="Copeland A."/>
            <person name="Lucas S."/>
            <person name="Lapidus A."/>
            <person name="Barry K."/>
            <person name="Detter J.C."/>
            <person name="Glavina del Rio T."/>
            <person name="Hammon N."/>
            <person name="Israni S."/>
            <person name="Dalin E."/>
            <person name="Tice H."/>
            <person name="Pitluck S."/>
            <person name="Chain P."/>
            <person name="Malfatti S."/>
            <person name="Shin M."/>
            <person name="Vergez L."/>
            <person name="Schmutz J."/>
            <person name="Larimer F."/>
            <person name="Land M."/>
            <person name="Hauser L."/>
            <person name="Pelletier D.A."/>
            <person name="Kyrpides N."/>
            <person name="Kim E."/>
            <person name="Harwood C.S."/>
            <person name="Oda Y."/>
            <person name="Richardson P."/>
        </authorList>
    </citation>
    <scope>NUCLEOTIDE SEQUENCE [LARGE SCALE GENOMIC DNA]</scope>
    <source>
        <strain evidence="2">BisA53</strain>
    </source>
</reference>
<organism evidence="2">
    <name type="scientific">Rhodopseudomonas palustris (strain BisA53)</name>
    <dbReference type="NCBI Taxonomy" id="316055"/>
    <lineage>
        <taxon>Bacteria</taxon>
        <taxon>Pseudomonadati</taxon>
        <taxon>Pseudomonadota</taxon>
        <taxon>Alphaproteobacteria</taxon>
        <taxon>Hyphomicrobiales</taxon>
        <taxon>Nitrobacteraceae</taxon>
        <taxon>Rhodopseudomonas</taxon>
    </lineage>
</organism>
<accession>Q07K72</accession>
<dbReference type="STRING" id="316055.RPE_3733"/>
<feature type="domain" description="HD/PDEase" evidence="1">
    <location>
        <begin position="27"/>
        <end position="135"/>
    </location>
</feature>
<dbReference type="Gene3D" id="1.10.3210.10">
    <property type="entry name" value="Hypothetical protein af1432"/>
    <property type="match status" value="1"/>
</dbReference>
<dbReference type="OrthoDB" id="9802385at2"/>
<dbReference type="EMBL" id="CP000463">
    <property type="protein sequence ID" value="ABJ07662.1"/>
    <property type="molecule type" value="Genomic_DNA"/>
</dbReference>
<dbReference type="HOGENOM" id="CLU_084517_1_1_5"/>
<evidence type="ECO:0000313" key="2">
    <source>
        <dbReference type="EMBL" id="ABJ07662.1"/>
    </source>
</evidence>
<keyword evidence="2" id="KW-0378">Hydrolase</keyword>